<feature type="coiled-coil region" evidence="1">
    <location>
        <begin position="42"/>
        <end position="103"/>
    </location>
</feature>
<name>X1S024_9ZZZZ</name>
<accession>X1S024</accession>
<dbReference type="AlphaFoldDB" id="X1S024"/>
<feature type="non-terminal residue" evidence="2">
    <location>
        <position position="371"/>
    </location>
</feature>
<reference evidence="2" key="1">
    <citation type="journal article" date="2014" name="Front. Microbiol.">
        <title>High frequency of phylogenetically diverse reductive dehalogenase-homologous genes in deep subseafloor sedimentary metagenomes.</title>
        <authorList>
            <person name="Kawai M."/>
            <person name="Futagami T."/>
            <person name="Toyoda A."/>
            <person name="Takaki Y."/>
            <person name="Nishi S."/>
            <person name="Hori S."/>
            <person name="Arai W."/>
            <person name="Tsubouchi T."/>
            <person name="Morono Y."/>
            <person name="Uchiyama I."/>
            <person name="Ito T."/>
            <person name="Fujiyama A."/>
            <person name="Inagaki F."/>
            <person name="Takami H."/>
        </authorList>
    </citation>
    <scope>NUCLEOTIDE SEQUENCE</scope>
    <source>
        <strain evidence="2">Expedition CK06-06</strain>
    </source>
</reference>
<protein>
    <submittedName>
        <fullName evidence="2">Uncharacterized protein</fullName>
    </submittedName>
</protein>
<evidence type="ECO:0000256" key="1">
    <source>
        <dbReference type="SAM" id="Coils"/>
    </source>
</evidence>
<gene>
    <name evidence="2" type="ORF">S12H4_12817</name>
</gene>
<proteinExistence type="predicted"/>
<evidence type="ECO:0000313" key="2">
    <source>
        <dbReference type="EMBL" id="GAI86382.1"/>
    </source>
</evidence>
<organism evidence="2">
    <name type="scientific">marine sediment metagenome</name>
    <dbReference type="NCBI Taxonomy" id="412755"/>
    <lineage>
        <taxon>unclassified sequences</taxon>
        <taxon>metagenomes</taxon>
        <taxon>ecological metagenomes</taxon>
    </lineage>
</organism>
<dbReference type="EMBL" id="BARW01006112">
    <property type="protein sequence ID" value="GAI86382.1"/>
    <property type="molecule type" value="Genomic_DNA"/>
</dbReference>
<comment type="caution">
    <text evidence="2">The sequence shown here is derived from an EMBL/GenBank/DDBJ whole genome shotgun (WGS) entry which is preliminary data.</text>
</comment>
<keyword evidence="1" id="KW-0175">Coiled coil</keyword>
<sequence>MSRKFNGLSKDEPLWKKLAQTRDLQPLGSLSWENTSKFYYFIDQLRDTIDTIEDCEKKAEAQISLISLYPANNGSALESNNSIENEIEKAKTYINSIDNENNKERSFFKLLIQYIRLKKVDEAESLYNFFKDVGLKNKATKKLFYLYLEIKNPEKAKKILSDNVKTLNNPYKLEEALFQYYLNNEQLDKTKEFSDPYHKINLYIAHPEEELLDSIKSWLNDNDFYHINGCKFGLNSSDKKNFLFELFRAFIQTNNIDEAIALIDKIDDIEFKLDLQLALIQVFKNDVQIQKTRDLINQLHNSYKALNQIRLMQISPTNIEIDKAIVLTNKTKDSLWKKTAQKDLLNALIELKEDKKAKDFITTIRTNKDYE</sequence>